<evidence type="ECO:0000256" key="4">
    <source>
        <dbReference type="ARBA" id="ARBA00023136"/>
    </source>
</evidence>
<keyword evidence="3 5" id="KW-1133">Transmembrane helix</keyword>
<dbReference type="PANTHER" id="PTHR43376">
    <property type="entry name" value="OLIGOPEPTIDE TRANSPORT SYSTEM PERMEASE PROTEIN"/>
    <property type="match status" value="1"/>
</dbReference>
<dbReference type="InterPro" id="IPR000515">
    <property type="entry name" value="MetI-like"/>
</dbReference>
<dbReference type="SUPFAM" id="SSF161098">
    <property type="entry name" value="MetI-like"/>
    <property type="match status" value="1"/>
</dbReference>
<feature type="transmembrane region" description="Helical" evidence="5">
    <location>
        <begin position="293"/>
        <end position="316"/>
    </location>
</feature>
<dbReference type="GO" id="GO:0005886">
    <property type="term" value="C:plasma membrane"/>
    <property type="evidence" value="ECO:0007669"/>
    <property type="project" value="UniProtKB-SubCell"/>
</dbReference>
<comment type="similarity">
    <text evidence="5">Belongs to the binding-protein-dependent transport system permease family.</text>
</comment>
<comment type="subcellular location">
    <subcellularLocation>
        <location evidence="5">Cell membrane</location>
        <topology evidence="5">Multi-pass membrane protein</topology>
    </subcellularLocation>
    <subcellularLocation>
        <location evidence="1">Membrane</location>
        <topology evidence="1">Multi-pass membrane protein</topology>
    </subcellularLocation>
</comment>
<evidence type="ECO:0000256" key="3">
    <source>
        <dbReference type="ARBA" id="ARBA00022989"/>
    </source>
</evidence>
<keyword evidence="5" id="KW-0813">Transport</keyword>
<keyword evidence="2 5" id="KW-0812">Transmembrane</keyword>
<evidence type="ECO:0000256" key="5">
    <source>
        <dbReference type="RuleBase" id="RU363032"/>
    </source>
</evidence>
<evidence type="ECO:0000256" key="1">
    <source>
        <dbReference type="ARBA" id="ARBA00004141"/>
    </source>
</evidence>
<dbReference type="PANTHER" id="PTHR43376:SF1">
    <property type="entry name" value="OLIGOPEPTIDE TRANSPORT SYSTEM PERMEASE PROTEIN"/>
    <property type="match status" value="1"/>
</dbReference>
<gene>
    <name evidence="7" type="ORF">C7B46_03740</name>
</gene>
<evidence type="ECO:0000313" key="7">
    <source>
        <dbReference type="EMBL" id="PSR34832.1"/>
    </source>
</evidence>
<feature type="domain" description="ABC transmembrane type-1" evidence="6">
    <location>
        <begin position="100"/>
        <end position="316"/>
    </location>
</feature>
<feature type="transmembrane region" description="Helical" evidence="5">
    <location>
        <begin position="249"/>
        <end position="273"/>
    </location>
</feature>
<dbReference type="CDD" id="cd06261">
    <property type="entry name" value="TM_PBP2"/>
    <property type="match status" value="1"/>
</dbReference>
<reference evidence="7 8" key="1">
    <citation type="journal article" date="2014" name="BMC Genomics">
        <title>Comparison of environmental and isolate Sulfobacillus genomes reveals diverse carbon, sulfur, nitrogen, and hydrogen metabolisms.</title>
        <authorList>
            <person name="Justice N.B."/>
            <person name="Norman A."/>
            <person name="Brown C.T."/>
            <person name="Singh A."/>
            <person name="Thomas B.C."/>
            <person name="Banfield J.F."/>
        </authorList>
    </citation>
    <scope>NUCLEOTIDE SEQUENCE [LARGE SCALE GENOMIC DNA]</scope>
    <source>
        <strain evidence="7">AMDSBA4</strain>
    </source>
</reference>
<evidence type="ECO:0000259" key="6">
    <source>
        <dbReference type="PROSITE" id="PS50928"/>
    </source>
</evidence>
<name>A0A2T2XK06_9FIRM</name>
<dbReference type="Proteomes" id="UP000242972">
    <property type="component" value="Unassembled WGS sequence"/>
</dbReference>
<evidence type="ECO:0000313" key="8">
    <source>
        <dbReference type="Proteomes" id="UP000242972"/>
    </source>
</evidence>
<sequence>MIWRRVGLALVMIWMTVTATFFIVRLMPGNPATFELHVLLKRGVSYNMALQHVKTLYGINLHQSLLVQYLQYVGNALHGNFGDSILYPDIPVIHLIGKALPWTVFTVGTALLTSFLIGVSLGTVAAYRRHGWLDRLLTPLAAILNGVPNYLTGTILLFVFGVVLGWLPQNGPYSAAITPNVSLAFLISVLRHAILPIGAYVISQWGSWFLLMKSSTVSTLGTEFIVGARSYGIASSVVMREYVAPNSMLPLFTNLVLSIGFMFGGSVFVETIFSYPGIGYLFSSSVSGRDYPLMQGLFAVLTVAVIISNLVADLLYVKLDPRISLEDAA</sequence>
<proteinExistence type="inferred from homology"/>
<dbReference type="AlphaFoldDB" id="A0A2T2XK06"/>
<dbReference type="PROSITE" id="PS50928">
    <property type="entry name" value="ABC_TM1"/>
    <property type="match status" value="1"/>
</dbReference>
<feature type="transmembrane region" description="Helical" evidence="5">
    <location>
        <begin position="180"/>
        <end position="202"/>
    </location>
</feature>
<dbReference type="InterPro" id="IPR035906">
    <property type="entry name" value="MetI-like_sf"/>
</dbReference>
<dbReference type="Gene3D" id="1.10.3720.10">
    <property type="entry name" value="MetI-like"/>
    <property type="match status" value="1"/>
</dbReference>
<keyword evidence="4 5" id="KW-0472">Membrane</keyword>
<dbReference type="GO" id="GO:0055085">
    <property type="term" value="P:transmembrane transport"/>
    <property type="evidence" value="ECO:0007669"/>
    <property type="project" value="InterPro"/>
</dbReference>
<comment type="caution">
    <text evidence="7">The sequence shown here is derived from an EMBL/GenBank/DDBJ whole genome shotgun (WGS) entry which is preliminary data.</text>
</comment>
<dbReference type="EMBL" id="PXYW01000006">
    <property type="protein sequence ID" value="PSR34832.1"/>
    <property type="molecule type" value="Genomic_DNA"/>
</dbReference>
<evidence type="ECO:0000256" key="2">
    <source>
        <dbReference type="ARBA" id="ARBA00022692"/>
    </source>
</evidence>
<dbReference type="Pfam" id="PF00528">
    <property type="entry name" value="BPD_transp_1"/>
    <property type="match status" value="1"/>
</dbReference>
<feature type="transmembrane region" description="Helical" evidence="5">
    <location>
        <begin position="147"/>
        <end position="168"/>
    </location>
</feature>
<protein>
    <submittedName>
        <fullName evidence="7">Peptide ABC transporter permease</fullName>
    </submittedName>
</protein>
<feature type="transmembrane region" description="Helical" evidence="5">
    <location>
        <begin position="6"/>
        <end position="24"/>
    </location>
</feature>
<organism evidence="7 8">
    <name type="scientific">Sulfobacillus benefaciens</name>
    <dbReference type="NCBI Taxonomy" id="453960"/>
    <lineage>
        <taxon>Bacteria</taxon>
        <taxon>Bacillati</taxon>
        <taxon>Bacillota</taxon>
        <taxon>Clostridia</taxon>
        <taxon>Eubacteriales</taxon>
        <taxon>Clostridiales Family XVII. Incertae Sedis</taxon>
        <taxon>Sulfobacillus</taxon>
    </lineage>
</organism>
<accession>A0A2T2XK06</accession>
<feature type="transmembrane region" description="Helical" evidence="5">
    <location>
        <begin position="102"/>
        <end position="127"/>
    </location>
</feature>